<sequence length="188" mass="21629">MSSPIKMLTEAVKSALSRSPSIDSETPSSRGSLIPEKISDDELLFIEMDLLIREEINRLEQALTEYLQGCIGRKTDSSIENRFVTSITELYERWAYLEPPMDDCSSWTPTSSMTSFSEAEKSAKLAEFRQRRARVDHCVQLRKRSWQRISSKKVIIEFEDSVLFGRGFSQNSLPRTMPYTIITIHPRL</sequence>
<accession>A0A7E4VMJ5</accession>
<dbReference type="Proteomes" id="UP000492821">
    <property type="component" value="Unassembled WGS sequence"/>
</dbReference>
<keyword evidence="1" id="KW-1185">Reference proteome</keyword>
<dbReference type="WBParaSite" id="Pan_g23011.t1">
    <property type="protein sequence ID" value="Pan_g23011.t1"/>
    <property type="gene ID" value="Pan_g23011"/>
</dbReference>
<reference evidence="2" key="2">
    <citation type="submission" date="2020-10" db="UniProtKB">
        <authorList>
            <consortium name="WormBaseParasite"/>
        </authorList>
    </citation>
    <scope>IDENTIFICATION</scope>
</reference>
<organism evidence="1 2">
    <name type="scientific">Panagrellus redivivus</name>
    <name type="common">Microworm</name>
    <dbReference type="NCBI Taxonomy" id="6233"/>
    <lineage>
        <taxon>Eukaryota</taxon>
        <taxon>Metazoa</taxon>
        <taxon>Ecdysozoa</taxon>
        <taxon>Nematoda</taxon>
        <taxon>Chromadorea</taxon>
        <taxon>Rhabditida</taxon>
        <taxon>Tylenchina</taxon>
        <taxon>Panagrolaimomorpha</taxon>
        <taxon>Panagrolaimoidea</taxon>
        <taxon>Panagrolaimidae</taxon>
        <taxon>Panagrellus</taxon>
    </lineage>
</organism>
<dbReference type="AlphaFoldDB" id="A0A7E4VMJ5"/>
<reference evidence="1" key="1">
    <citation type="journal article" date="2013" name="Genetics">
        <title>The draft genome and transcriptome of Panagrellus redivivus are shaped by the harsh demands of a free-living lifestyle.</title>
        <authorList>
            <person name="Srinivasan J."/>
            <person name="Dillman A.R."/>
            <person name="Macchietto M.G."/>
            <person name="Heikkinen L."/>
            <person name="Lakso M."/>
            <person name="Fracchia K.M."/>
            <person name="Antoshechkin I."/>
            <person name="Mortazavi A."/>
            <person name="Wong G."/>
            <person name="Sternberg P.W."/>
        </authorList>
    </citation>
    <scope>NUCLEOTIDE SEQUENCE [LARGE SCALE GENOMIC DNA]</scope>
    <source>
        <strain evidence="1">MT8872</strain>
    </source>
</reference>
<evidence type="ECO:0000313" key="2">
    <source>
        <dbReference type="WBParaSite" id="Pan_g23011.t1"/>
    </source>
</evidence>
<protein>
    <submittedName>
        <fullName evidence="2">Uncharacterized protein</fullName>
    </submittedName>
</protein>
<proteinExistence type="predicted"/>
<name>A0A7E4VMJ5_PANRE</name>
<evidence type="ECO:0000313" key="1">
    <source>
        <dbReference type="Proteomes" id="UP000492821"/>
    </source>
</evidence>